<accession>A0AC35GLV3</accession>
<evidence type="ECO:0000313" key="1">
    <source>
        <dbReference type="Proteomes" id="UP000887580"/>
    </source>
</evidence>
<dbReference type="Proteomes" id="UP000887580">
    <property type="component" value="Unplaced"/>
</dbReference>
<organism evidence="1 2">
    <name type="scientific">Panagrolaimus sp. PS1159</name>
    <dbReference type="NCBI Taxonomy" id="55785"/>
    <lineage>
        <taxon>Eukaryota</taxon>
        <taxon>Metazoa</taxon>
        <taxon>Ecdysozoa</taxon>
        <taxon>Nematoda</taxon>
        <taxon>Chromadorea</taxon>
        <taxon>Rhabditida</taxon>
        <taxon>Tylenchina</taxon>
        <taxon>Panagrolaimomorpha</taxon>
        <taxon>Panagrolaimoidea</taxon>
        <taxon>Panagrolaimidae</taxon>
        <taxon>Panagrolaimus</taxon>
    </lineage>
</organism>
<evidence type="ECO:0000313" key="2">
    <source>
        <dbReference type="WBParaSite" id="PS1159_v2.g6368.t1"/>
    </source>
</evidence>
<protein>
    <submittedName>
        <fullName evidence="2">Uncharacterized protein</fullName>
    </submittedName>
</protein>
<reference evidence="2" key="1">
    <citation type="submission" date="2022-11" db="UniProtKB">
        <authorList>
            <consortium name="WormBaseParasite"/>
        </authorList>
    </citation>
    <scope>IDENTIFICATION</scope>
</reference>
<dbReference type="WBParaSite" id="PS1159_v2.g6368.t1">
    <property type="protein sequence ID" value="PS1159_v2.g6368.t1"/>
    <property type="gene ID" value="PS1159_v2.g6368"/>
</dbReference>
<proteinExistence type="predicted"/>
<name>A0AC35GLV3_9BILA</name>
<sequence length="81" mass="9971">MERYFWWSKSNMNTERIRFGAQFYFTNSDRTDGAIYTKYRPTDAFSKDIDMDIWNRSFPEDYTLFYVSYETYDPLYPSIHP</sequence>